<dbReference type="PROSITE" id="PS52012">
    <property type="entry name" value="CFEM"/>
    <property type="match status" value="1"/>
</dbReference>
<comment type="subcellular location">
    <subcellularLocation>
        <location evidence="1">Secreted</location>
    </subcellularLocation>
</comment>
<evidence type="ECO:0000256" key="4">
    <source>
        <dbReference type="ARBA" id="ARBA00023157"/>
    </source>
</evidence>
<dbReference type="InParanoid" id="A0A0H2RKM7"/>
<feature type="signal peptide" evidence="5">
    <location>
        <begin position="1"/>
        <end position="26"/>
    </location>
</feature>
<keyword evidence="2" id="KW-0964">Secreted</keyword>
<accession>A0A0H2RKM7</accession>
<dbReference type="OrthoDB" id="4505683at2759"/>
<proteinExistence type="predicted"/>
<dbReference type="AlphaFoldDB" id="A0A0H2RKM7"/>
<evidence type="ECO:0000256" key="3">
    <source>
        <dbReference type="ARBA" id="ARBA00022729"/>
    </source>
</evidence>
<dbReference type="InterPro" id="IPR008427">
    <property type="entry name" value="Extracellular_membr_CFEM_dom"/>
</dbReference>
<name>A0A0H2RKM7_9AGAM</name>
<evidence type="ECO:0000313" key="8">
    <source>
        <dbReference type="Proteomes" id="UP000053477"/>
    </source>
</evidence>
<feature type="domain" description="CFEM" evidence="6">
    <location>
        <begin position="19"/>
        <end position="133"/>
    </location>
</feature>
<evidence type="ECO:0000259" key="6">
    <source>
        <dbReference type="PROSITE" id="PS52012"/>
    </source>
</evidence>
<protein>
    <recommendedName>
        <fullName evidence="6">CFEM domain-containing protein</fullName>
    </recommendedName>
</protein>
<keyword evidence="8" id="KW-1185">Reference proteome</keyword>
<dbReference type="EMBL" id="KQ085975">
    <property type="protein sequence ID" value="KLO12540.1"/>
    <property type="molecule type" value="Genomic_DNA"/>
</dbReference>
<evidence type="ECO:0000256" key="5">
    <source>
        <dbReference type="SAM" id="SignalP"/>
    </source>
</evidence>
<dbReference type="Proteomes" id="UP000053477">
    <property type="component" value="Unassembled WGS sequence"/>
</dbReference>
<evidence type="ECO:0000256" key="2">
    <source>
        <dbReference type="ARBA" id="ARBA00022525"/>
    </source>
</evidence>
<feature type="chain" id="PRO_5005201820" description="CFEM domain-containing protein" evidence="5">
    <location>
        <begin position="27"/>
        <end position="133"/>
    </location>
</feature>
<keyword evidence="4" id="KW-1015">Disulfide bond</keyword>
<dbReference type="Pfam" id="PF05730">
    <property type="entry name" value="CFEM"/>
    <property type="match status" value="1"/>
</dbReference>
<gene>
    <name evidence="7" type="ORF">SCHPADRAFT_890688</name>
</gene>
<reference evidence="7 8" key="1">
    <citation type="submission" date="2015-04" db="EMBL/GenBank/DDBJ databases">
        <title>Complete genome sequence of Schizopora paradoxa KUC8140, a cosmopolitan wood degrader in East Asia.</title>
        <authorList>
            <consortium name="DOE Joint Genome Institute"/>
            <person name="Min B."/>
            <person name="Park H."/>
            <person name="Jang Y."/>
            <person name="Kim J.-J."/>
            <person name="Kim K.H."/>
            <person name="Pangilinan J."/>
            <person name="Lipzen A."/>
            <person name="Riley R."/>
            <person name="Grigoriev I.V."/>
            <person name="Spatafora J.W."/>
            <person name="Choi I.-G."/>
        </authorList>
    </citation>
    <scope>NUCLEOTIDE SEQUENCE [LARGE SCALE GENOMIC DNA]</scope>
    <source>
        <strain evidence="7 8">KUC8140</strain>
    </source>
</reference>
<sequence length="133" mass="13614">MFSSTRSSLLLASIHLAIVSIGFVGAIPHDTTSAAAPGQTITNDPSGCCSPCVAACGEVAEAATGCNHEDPACLCKNTFFQSLTYSCVQANCTAEEVNSAIEFQYENCGFAGVVATTIPVPTTFTVKPKATAA</sequence>
<keyword evidence="3 5" id="KW-0732">Signal</keyword>
<dbReference type="GO" id="GO:0005576">
    <property type="term" value="C:extracellular region"/>
    <property type="evidence" value="ECO:0007669"/>
    <property type="project" value="UniProtKB-SubCell"/>
</dbReference>
<organism evidence="7 8">
    <name type="scientific">Schizopora paradoxa</name>
    <dbReference type="NCBI Taxonomy" id="27342"/>
    <lineage>
        <taxon>Eukaryota</taxon>
        <taxon>Fungi</taxon>
        <taxon>Dikarya</taxon>
        <taxon>Basidiomycota</taxon>
        <taxon>Agaricomycotina</taxon>
        <taxon>Agaricomycetes</taxon>
        <taxon>Hymenochaetales</taxon>
        <taxon>Schizoporaceae</taxon>
        <taxon>Schizopora</taxon>
    </lineage>
</organism>
<evidence type="ECO:0000313" key="7">
    <source>
        <dbReference type="EMBL" id="KLO12540.1"/>
    </source>
</evidence>
<evidence type="ECO:0000256" key="1">
    <source>
        <dbReference type="ARBA" id="ARBA00004613"/>
    </source>
</evidence>